<proteinExistence type="predicted"/>
<dbReference type="Gene3D" id="3.30.1370.110">
    <property type="match status" value="1"/>
</dbReference>
<reference evidence="2" key="1">
    <citation type="submission" date="2020-04" db="EMBL/GenBank/DDBJ databases">
        <authorList>
            <person name="Zhang T."/>
        </authorList>
    </citation>
    <scope>NUCLEOTIDE SEQUENCE</scope>
    <source>
        <strain evidence="2">HKST-UBA17</strain>
    </source>
</reference>
<gene>
    <name evidence="2" type="ORF">KC685_00950</name>
</gene>
<dbReference type="InterPro" id="IPR002625">
    <property type="entry name" value="Smr_dom"/>
</dbReference>
<protein>
    <submittedName>
        <fullName evidence="2">Smr/MutS family protein</fullName>
    </submittedName>
</protein>
<evidence type="ECO:0000259" key="1">
    <source>
        <dbReference type="PROSITE" id="PS50828"/>
    </source>
</evidence>
<accession>A0A955I0J6</accession>
<dbReference type="Proteomes" id="UP000741282">
    <property type="component" value="Unassembled WGS sequence"/>
</dbReference>
<name>A0A955I0J6_9BACT</name>
<dbReference type="PROSITE" id="PS50828">
    <property type="entry name" value="SMR"/>
    <property type="match status" value="1"/>
</dbReference>
<organism evidence="2 3">
    <name type="scientific">Candidatus Dojkabacteria bacterium</name>
    <dbReference type="NCBI Taxonomy" id="2099670"/>
    <lineage>
        <taxon>Bacteria</taxon>
        <taxon>Candidatus Dojkabacteria</taxon>
    </lineage>
</organism>
<dbReference type="Pfam" id="PF01713">
    <property type="entry name" value="Smr"/>
    <property type="match status" value="1"/>
</dbReference>
<dbReference type="InterPro" id="IPR036063">
    <property type="entry name" value="Smr_dom_sf"/>
</dbReference>
<dbReference type="AlphaFoldDB" id="A0A955I0J6"/>
<evidence type="ECO:0000313" key="2">
    <source>
        <dbReference type="EMBL" id="MCA9376470.1"/>
    </source>
</evidence>
<sequence length="108" mass="12563">MKKVKKTTNKKNYTLDELKVMFDEFKAEVELDYHSYGILTPEAVRHIYHEFIKECQTNSKKRLLIITGRGAVVRPTIQKVLRSDKRIERYNIAGTFNGKSGAFEVILI</sequence>
<evidence type="ECO:0000313" key="3">
    <source>
        <dbReference type="Proteomes" id="UP000741282"/>
    </source>
</evidence>
<feature type="domain" description="Smr" evidence="1">
    <location>
        <begin position="39"/>
        <end position="108"/>
    </location>
</feature>
<dbReference type="SUPFAM" id="SSF160443">
    <property type="entry name" value="SMR domain-like"/>
    <property type="match status" value="1"/>
</dbReference>
<comment type="caution">
    <text evidence="2">The sequence shown here is derived from an EMBL/GenBank/DDBJ whole genome shotgun (WGS) entry which is preliminary data.</text>
</comment>
<dbReference type="EMBL" id="JAGQLN010000003">
    <property type="protein sequence ID" value="MCA9376470.1"/>
    <property type="molecule type" value="Genomic_DNA"/>
</dbReference>
<reference evidence="2" key="2">
    <citation type="journal article" date="2021" name="Microbiome">
        <title>Successional dynamics and alternative stable states in a saline activated sludge microbial community over 9 years.</title>
        <authorList>
            <person name="Wang Y."/>
            <person name="Ye J."/>
            <person name="Ju F."/>
            <person name="Liu L."/>
            <person name="Boyd J.A."/>
            <person name="Deng Y."/>
            <person name="Parks D.H."/>
            <person name="Jiang X."/>
            <person name="Yin X."/>
            <person name="Woodcroft B.J."/>
            <person name="Tyson G.W."/>
            <person name="Hugenholtz P."/>
            <person name="Polz M.F."/>
            <person name="Zhang T."/>
        </authorList>
    </citation>
    <scope>NUCLEOTIDE SEQUENCE</scope>
    <source>
        <strain evidence="2">HKST-UBA17</strain>
    </source>
</reference>